<evidence type="ECO:0000313" key="1">
    <source>
        <dbReference type="EMBL" id="MBS3651593.1"/>
    </source>
</evidence>
<evidence type="ECO:0008006" key="3">
    <source>
        <dbReference type="Google" id="ProtNLM"/>
    </source>
</evidence>
<protein>
    <recommendedName>
        <fullName evidence="3">DUF2946 domain-containing protein</fullName>
    </recommendedName>
</protein>
<reference evidence="1" key="1">
    <citation type="submission" date="2021-04" db="EMBL/GenBank/DDBJ databases">
        <title>Pseudaminobacter soli sp. nov., isolated from paddy soil contaminated by heavy metals.</title>
        <authorList>
            <person name="Zhang K."/>
        </authorList>
    </citation>
    <scope>NUCLEOTIDE SEQUENCE</scope>
    <source>
        <strain evidence="1">19-2017</strain>
    </source>
</reference>
<dbReference type="AlphaFoldDB" id="A0A942E5N3"/>
<dbReference type="EMBL" id="JAGWCR010000014">
    <property type="protein sequence ID" value="MBS3651593.1"/>
    <property type="molecule type" value="Genomic_DNA"/>
</dbReference>
<sequence>MAILPGFRGISALDPNAVLDPIGPFSGLCAASSGLADQVPYVGPHSSRGRHVFSRQVVLIAFALMAIGAFEAHSIAMAGPLSCSEEIISHAYENHHPNNQKDPHSQQEFHCLVSCTMLAAADYLCLSTWRAVLRLKPGDSSVYNGWEPPALLRPPDTAGLTENCPSLINGAKT</sequence>
<evidence type="ECO:0000313" key="2">
    <source>
        <dbReference type="Proteomes" id="UP000680348"/>
    </source>
</evidence>
<keyword evidence="2" id="KW-1185">Reference proteome</keyword>
<organism evidence="1 2">
    <name type="scientific">Pseudaminobacter soli</name>
    <name type="common">ex Zhang et al. 2022</name>
    <dbReference type="NCBI Taxonomy" id="2831468"/>
    <lineage>
        <taxon>Bacteria</taxon>
        <taxon>Pseudomonadati</taxon>
        <taxon>Pseudomonadota</taxon>
        <taxon>Alphaproteobacteria</taxon>
        <taxon>Hyphomicrobiales</taxon>
        <taxon>Phyllobacteriaceae</taxon>
        <taxon>Pseudaminobacter</taxon>
    </lineage>
</organism>
<dbReference type="Proteomes" id="UP000680348">
    <property type="component" value="Unassembled WGS sequence"/>
</dbReference>
<comment type="caution">
    <text evidence="1">The sequence shown here is derived from an EMBL/GenBank/DDBJ whole genome shotgun (WGS) entry which is preliminary data.</text>
</comment>
<dbReference type="RefSeq" id="WP_188257141.1">
    <property type="nucleotide sequence ID" value="NZ_JABVCF010000014.1"/>
</dbReference>
<gene>
    <name evidence="1" type="ORF">KEU06_23525</name>
</gene>
<name>A0A942E5N3_9HYPH</name>
<accession>A0A942E5N3</accession>
<proteinExistence type="predicted"/>